<evidence type="ECO:0000259" key="8">
    <source>
        <dbReference type="PROSITE" id="PS50114"/>
    </source>
</evidence>
<dbReference type="GO" id="GO:0008270">
    <property type="term" value="F:zinc ion binding"/>
    <property type="evidence" value="ECO:0007669"/>
    <property type="project" value="UniProtKB-KW"/>
</dbReference>
<dbReference type="OrthoDB" id="2162994at2759"/>
<evidence type="ECO:0000256" key="4">
    <source>
        <dbReference type="ARBA" id="ARBA00023015"/>
    </source>
</evidence>
<sequence>MSPPPPPNERSHLASATPYSSAGRRTMYGAPQSARQTQYSSLGDALGGMRQPQQYPGSEASPEFPPPSVSSTSSVPQHPHISPDTRPQYTPSGLPSYEYPYQPGSYEPISQYSHSSLPPMRTASPTSYSSLNQPIAQYNTPGYAPPYSQPPYVLTEEEWHSPQPFTPDTVQPMFVPARSDVAGSPQIDTRPYAQQQYNTASANIHPEERGSLSGDLSPSSKGKSREQESGRAYHASPLSAGGSFPLDFNKLCNTYSQLYNECQVVSQRGTPDTIDDIDGMIRAAKLGLQLFQTVSSPGVPLEHRRASEDSRNSAELENVSPQSPAKRQAESVPSSEGQKCLGCGATATPEWRRGPLGPRTLCNACGLVYAKMIKKRGNSSKKAPANRSERRTALAQSATQEAPTLDSPEGRSDDELSYGSQDPH</sequence>
<evidence type="ECO:0000256" key="3">
    <source>
        <dbReference type="ARBA" id="ARBA00022833"/>
    </source>
</evidence>
<dbReference type="SMART" id="SM00401">
    <property type="entry name" value="ZnF_GATA"/>
    <property type="match status" value="1"/>
</dbReference>
<keyword evidence="3" id="KW-0862">Zinc</keyword>
<dbReference type="PROSITE" id="PS50114">
    <property type="entry name" value="GATA_ZN_FINGER_2"/>
    <property type="match status" value="1"/>
</dbReference>
<protein>
    <recommendedName>
        <fullName evidence="8">GATA-type domain-containing protein</fullName>
    </recommendedName>
</protein>
<evidence type="ECO:0000256" key="2">
    <source>
        <dbReference type="ARBA" id="ARBA00022771"/>
    </source>
</evidence>
<dbReference type="EMBL" id="LNZH02000209">
    <property type="protein sequence ID" value="OCB85430.1"/>
    <property type="molecule type" value="Genomic_DNA"/>
</dbReference>
<dbReference type="Gene3D" id="3.30.50.10">
    <property type="entry name" value="Erythroid Transcription Factor GATA-1, subunit A"/>
    <property type="match status" value="1"/>
</dbReference>
<keyword evidence="4" id="KW-0805">Transcription regulation</keyword>
<evidence type="ECO:0000256" key="7">
    <source>
        <dbReference type="SAM" id="MobiDB-lite"/>
    </source>
</evidence>
<dbReference type="CDD" id="cd00202">
    <property type="entry name" value="ZnF_GATA"/>
    <property type="match status" value="1"/>
</dbReference>
<dbReference type="InterPro" id="IPR013088">
    <property type="entry name" value="Znf_NHR/GATA"/>
</dbReference>
<dbReference type="GO" id="GO:0006355">
    <property type="term" value="P:regulation of DNA-templated transcription"/>
    <property type="evidence" value="ECO:0007669"/>
    <property type="project" value="InterPro"/>
</dbReference>
<evidence type="ECO:0000256" key="1">
    <source>
        <dbReference type="ARBA" id="ARBA00022723"/>
    </source>
</evidence>
<comment type="caution">
    <text evidence="9">The sequence shown here is derived from an EMBL/GenBank/DDBJ whole genome shotgun (WGS) entry which is preliminary data.</text>
</comment>
<gene>
    <name evidence="9" type="ORF">A7U60_g7439</name>
</gene>
<feature type="compositionally biased region" description="Polar residues" evidence="7">
    <location>
        <begin position="123"/>
        <end position="140"/>
    </location>
</feature>
<keyword evidence="10" id="KW-1185">Reference proteome</keyword>
<organism evidence="9 10">
    <name type="scientific">Sanghuangporus baumii</name>
    <name type="common">Phellinus baumii</name>
    <dbReference type="NCBI Taxonomy" id="108892"/>
    <lineage>
        <taxon>Eukaryota</taxon>
        <taxon>Fungi</taxon>
        <taxon>Dikarya</taxon>
        <taxon>Basidiomycota</taxon>
        <taxon>Agaricomycotina</taxon>
        <taxon>Agaricomycetes</taxon>
        <taxon>Hymenochaetales</taxon>
        <taxon>Hymenochaetaceae</taxon>
        <taxon>Sanghuangporus</taxon>
    </lineage>
</organism>
<dbReference type="PANTHER" id="PTHR47172:SF24">
    <property type="entry name" value="GATA ZINC FINGER DOMAIN-CONTAINING PROTEIN 14-RELATED"/>
    <property type="match status" value="1"/>
</dbReference>
<evidence type="ECO:0000313" key="9">
    <source>
        <dbReference type="EMBL" id="OCB85430.1"/>
    </source>
</evidence>
<evidence type="ECO:0000256" key="5">
    <source>
        <dbReference type="ARBA" id="ARBA00023163"/>
    </source>
</evidence>
<keyword evidence="2 6" id="KW-0863">Zinc-finger</keyword>
<feature type="compositionally biased region" description="Low complexity" evidence="7">
    <location>
        <begin position="69"/>
        <end position="79"/>
    </location>
</feature>
<feature type="region of interest" description="Disordered" evidence="7">
    <location>
        <begin position="297"/>
        <end position="339"/>
    </location>
</feature>
<dbReference type="Proteomes" id="UP000757232">
    <property type="component" value="Unassembled WGS sequence"/>
</dbReference>
<feature type="compositionally biased region" description="Polar residues" evidence="7">
    <location>
        <begin position="315"/>
        <end position="337"/>
    </location>
</feature>
<feature type="domain" description="GATA-type" evidence="8">
    <location>
        <begin position="334"/>
        <end position="391"/>
    </location>
</feature>
<dbReference type="GO" id="GO:0043565">
    <property type="term" value="F:sequence-specific DNA binding"/>
    <property type="evidence" value="ECO:0007669"/>
    <property type="project" value="InterPro"/>
</dbReference>
<proteinExistence type="predicted"/>
<dbReference type="InterPro" id="IPR000679">
    <property type="entry name" value="Znf_GATA"/>
</dbReference>
<keyword evidence="5" id="KW-0804">Transcription</keyword>
<keyword evidence="1" id="KW-0479">Metal-binding</keyword>
<dbReference type="SUPFAM" id="SSF57716">
    <property type="entry name" value="Glucocorticoid receptor-like (DNA-binding domain)"/>
    <property type="match status" value="1"/>
</dbReference>
<feature type="compositionally biased region" description="Basic and acidic residues" evidence="7">
    <location>
        <begin position="301"/>
        <end position="314"/>
    </location>
</feature>
<evidence type="ECO:0000313" key="10">
    <source>
        <dbReference type="Proteomes" id="UP000757232"/>
    </source>
</evidence>
<feature type="region of interest" description="Disordered" evidence="7">
    <location>
        <begin position="1"/>
        <end position="149"/>
    </location>
</feature>
<dbReference type="Pfam" id="PF00320">
    <property type="entry name" value="GATA"/>
    <property type="match status" value="1"/>
</dbReference>
<name>A0A9Q5HT54_SANBA</name>
<feature type="region of interest" description="Disordered" evidence="7">
    <location>
        <begin position="202"/>
        <end position="239"/>
    </location>
</feature>
<accession>A0A9Q5HT54</accession>
<dbReference type="PANTHER" id="PTHR47172">
    <property type="entry name" value="OS01G0976800 PROTEIN"/>
    <property type="match status" value="1"/>
</dbReference>
<feature type="region of interest" description="Disordered" evidence="7">
    <location>
        <begin position="376"/>
        <end position="424"/>
    </location>
</feature>
<dbReference type="AlphaFoldDB" id="A0A9Q5HT54"/>
<evidence type="ECO:0000256" key="6">
    <source>
        <dbReference type="PROSITE-ProRule" id="PRU00094"/>
    </source>
</evidence>
<reference evidence="9" key="1">
    <citation type="submission" date="2016-06" db="EMBL/GenBank/DDBJ databases">
        <title>Draft Genome sequence of the fungus Inonotus baumii.</title>
        <authorList>
            <person name="Zhu H."/>
            <person name="Lin W."/>
        </authorList>
    </citation>
    <scope>NUCLEOTIDE SEQUENCE</scope>
    <source>
        <strain evidence="9">821</strain>
    </source>
</reference>